<keyword evidence="1" id="KW-1133">Transmembrane helix</keyword>
<evidence type="ECO:0000313" key="2">
    <source>
        <dbReference type="EMBL" id="SDE53574.1"/>
    </source>
</evidence>
<accession>A0A1G7DPW1</accession>
<dbReference type="STRING" id="57664.SAMN05661003_1155"/>
<dbReference type="Proteomes" id="UP000243205">
    <property type="component" value="Unassembled WGS sequence"/>
</dbReference>
<dbReference type="RefSeq" id="WP_143012137.1">
    <property type="nucleotide sequence ID" value="NZ_FNAQ01000015.1"/>
</dbReference>
<dbReference type="OrthoDB" id="8547510at2"/>
<gene>
    <name evidence="2" type="ORF">SAMN05661003_1155</name>
</gene>
<organism evidence="2 3">
    <name type="scientific">Desulfuromonas thiophila</name>
    <dbReference type="NCBI Taxonomy" id="57664"/>
    <lineage>
        <taxon>Bacteria</taxon>
        <taxon>Pseudomonadati</taxon>
        <taxon>Thermodesulfobacteriota</taxon>
        <taxon>Desulfuromonadia</taxon>
        <taxon>Desulfuromonadales</taxon>
        <taxon>Desulfuromonadaceae</taxon>
        <taxon>Desulfuromonas</taxon>
    </lineage>
</organism>
<evidence type="ECO:0000256" key="1">
    <source>
        <dbReference type="SAM" id="Phobius"/>
    </source>
</evidence>
<name>A0A1G7DPW1_9BACT</name>
<feature type="transmembrane region" description="Helical" evidence="1">
    <location>
        <begin position="6"/>
        <end position="24"/>
    </location>
</feature>
<dbReference type="EMBL" id="FNAQ01000015">
    <property type="protein sequence ID" value="SDE53574.1"/>
    <property type="molecule type" value="Genomic_DNA"/>
</dbReference>
<protein>
    <submittedName>
        <fullName evidence="2">Uncharacterized protein</fullName>
    </submittedName>
</protein>
<keyword evidence="3" id="KW-1185">Reference proteome</keyword>
<keyword evidence="1" id="KW-0472">Membrane</keyword>
<evidence type="ECO:0000313" key="3">
    <source>
        <dbReference type="Proteomes" id="UP000243205"/>
    </source>
</evidence>
<reference evidence="3" key="1">
    <citation type="submission" date="2016-10" db="EMBL/GenBank/DDBJ databases">
        <authorList>
            <person name="Varghese N."/>
            <person name="Submissions S."/>
        </authorList>
    </citation>
    <scope>NUCLEOTIDE SEQUENCE [LARGE SCALE GENOMIC DNA]</scope>
    <source>
        <strain evidence="3">DSM 8987</strain>
    </source>
</reference>
<proteinExistence type="predicted"/>
<dbReference type="AlphaFoldDB" id="A0A1G7DPW1"/>
<keyword evidence="1" id="KW-0812">Transmembrane</keyword>
<feature type="transmembrane region" description="Helical" evidence="1">
    <location>
        <begin position="36"/>
        <end position="55"/>
    </location>
</feature>
<sequence length="187" mass="21578">MSGLYLLVLIGVWLLVGWVIYRLWRRWQPQEAKRKVLHLVAGLLLFSLWFGGAFWEVAGKKMYWDAQVRKLCAIDGGVKVYETVELTPDLLDRFGRIHIPEKSDVKDADLYFYDTEIQVVRNENPKISRTRHVVIRHSDNKVLGELIRYGRGGGDLPGPWEPSYFLCPDPAKGSNFENSIFLKGDKK</sequence>